<organism evidence="4 5">
    <name type="scientific">Burkholderia semiarida</name>
    <dbReference type="NCBI Taxonomy" id="2843303"/>
    <lineage>
        <taxon>Bacteria</taxon>
        <taxon>Pseudomonadati</taxon>
        <taxon>Pseudomonadota</taxon>
        <taxon>Betaproteobacteria</taxon>
        <taxon>Burkholderiales</taxon>
        <taxon>Burkholderiaceae</taxon>
        <taxon>Burkholderia</taxon>
        <taxon>Burkholderia cepacia complex</taxon>
    </lineage>
</organism>
<comment type="caution">
    <text evidence="4">The sequence shown here is derived from an EMBL/GenBank/DDBJ whole genome shotgun (WGS) entry which is preliminary data.</text>
</comment>
<keyword evidence="2" id="KW-0812">Transmembrane</keyword>
<evidence type="ECO:0000256" key="2">
    <source>
        <dbReference type="SAM" id="Phobius"/>
    </source>
</evidence>
<keyword evidence="2" id="KW-0472">Membrane</keyword>
<feature type="region of interest" description="Disordered" evidence="1">
    <location>
        <begin position="311"/>
        <end position="331"/>
    </location>
</feature>
<dbReference type="Proteomes" id="UP001609186">
    <property type="component" value="Unassembled WGS sequence"/>
</dbReference>
<dbReference type="InterPro" id="IPR016187">
    <property type="entry name" value="CTDL_fold"/>
</dbReference>
<dbReference type="Gene3D" id="3.90.1580.10">
    <property type="entry name" value="paralog of FGE (formylglycine-generating enzyme)"/>
    <property type="match status" value="1"/>
</dbReference>
<reference evidence="4 5" key="1">
    <citation type="submission" date="2024-10" db="EMBL/GenBank/DDBJ databases">
        <title>Burkholderia semiarida in Mexico.</title>
        <authorList>
            <person name="Estrada P."/>
        </authorList>
    </citation>
    <scope>NUCLEOTIDE SEQUENCE [LARGE SCALE GENOMIC DNA]</scope>
    <source>
        <strain evidence="4 5">CLM7-1</strain>
    </source>
</reference>
<evidence type="ECO:0000259" key="3">
    <source>
        <dbReference type="Pfam" id="PF03781"/>
    </source>
</evidence>
<proteinExistence type="predicted"/>
<evidence type="ECO:0000256" key="1">
    <source>
        <dbReference type="SAM" id="MobiDB-lite"/>
    </source>
</evidence>
<dbReference type="InterPro" id="IPR051043">
    <property type="entry name" value="Sulfatase_Mod_Factor_Kinase"/>
</dbReference>
<keyword evidence="2" id="KW-1133">Transmembrane helix</keyword>
<gene>
    <name evidence="4" type="ORF">ACGTRS_26815</name>
</gene>
<name>A0ABW7LA24_9BURK</name>
<dbReference type="SUPFAM" id="SSF56436">
    <property type="entry name" value="C-type lectin-like"/>
    <property type="match status" value="1"/>
</dbReference>
<dbReference type="PANTHER" id="PTHR23150">
    <property type="entry name" value="SULFATASE MODIFYING FACTOR 1, 2"/>
    <property type="match status" value="1"/>
</dbReference>
<protein>
    <submittedName>
        <fullName evidence="4">Formylglycine-generating enzyme family protein</fullName>
    </submittedName>
</protein>
<sequence length="378" mass="41570">MSGRGASVRRGGRSATQRRYFGAALATLVCVAGAAGLTLEGRWRDARAAVVTGDGHNGPRDMVLIPSADFLMGTDSRMALPNERPAHRVRLSGYWIDRHDVTNAEFGAFVVATGYVTTAERKPRWEDLQAQLPPGTPRPPDDRLVPGSMVFVGSDEPVPLNDYSRWWHFVPGANWRHPSGPASDIVGKDDHPVVQVSYEDALAYAKWKGKRLPTEAEWEYAARGGLEQKDYAWGDAKAPGGRQMANIWDNQHQPFPVVADAKIRVGTSPVCRYAANGYGLCDMAGNVWQWTSDWYREDFFAQQVARSRTAIDPAGPSDSFDTSEPGVPVDVPRRVTRGGSFLCSDVYCSSYRTSARRGVDPLNSMPHIGFRLAMTAAR</sequence>
<dbReference type="InterPro" id="IPR042095">
    <property type="entry name" value="SUMF_sf"/>
</dbReference>
<dbReference type="PANTHER" id="PTHR23150:SF19">
    <property type="entry name" value="FORMYLGLYCINE-GENERATING ENZYME"/>
    <property type="match status" value="1"/>
</dbReference>
<evidence type="ECO:0000313" key="5">
    <source>
        <dbReference type="Proteomes" id="UP001609186"/>
    </source>
</evidence>
<feature type="domain" description="Sulfatase-modifying factor enzyme-like" evidence="3">
    <location>
        <begin position="60"/>
        <end position="373"/>
    </location>
</feature>
<dbReference type="EMBL" id="JBIMPM010000042">
    <property type="protein sequence ID" value="MFH5254850.1"/>
    <property type="molecule type" value="Genomic_DNA"/>
</dbReference>
<dbReference type="Pfam" id="PF03781">
    <property type="entry name" value="FGE-sulfatase"/>
    <property type="match status" value="1"/>
</dbReference>
<keyword evidence="5" id="KW-1185">Reference proteome</keyword>
<dbReference type="RefSeq" id="WP_395130725.1">
    <property type="nucleotide sequence ID" value="NZ_JBIMPM010000042.1"/>
</dbReference>
<evidence type="ECO:0000313" key="4">
    <source>
        <dbReference type="EMBL" id="MFH5254850.1"/>
    </source>
</evidence>
<feature type="transmembrane region" description="Helical" evidence="2">
    <location>
        <begin position="20"/>
        <end position="39"/>
    </location>
</feature>
<dbReference type="InterPro" id="IPR005532">
    <property type="entry name" value="SUMF_dom"/>
</dbReference>
<accession>A0ABW7LA24</accession>